<keyword evidence="3 6" id="KW-0816">Tricarboxylic acid cycle</keyword>
<evidence type="ECO:0000259" key="8">
    <source>
        <dbReference type="Pfam" id="PF00056"/>
    </source>
</evidence>
<dbReference type="InterPro" id="IPR022383">
    <property type="entry name" value="Lactate/malate_DH_C"/>
</dbReference>
<dbReference type="Pfam" id="PF02866">
    <property type="entry name" value="Ldh_1_C"/>
    <property type="match status" value="1"/>
</dbReference>
<evidence type="ECO:0000313" key="10">
    <source>
        <dbReference type="EMBL" id="BCX49476.1"/>
    </source>
</evidence>
<comment type="similarity">
    <text evidence="1 6">Belongs to the LDH/MDH superfamily. MDH type 2 family.</text>
</comment>
<evidence type="ECO:0000313" key="11">
    <source>
        <dbReference type="Proteomes" id="UP001374893"/>
    </source>
</evidence>
<feature type="binding site" evidence="6">
    <location>
        <position position="162"/>
    </location>
    <ligand>
        <name>substrate</name>
    </ligand>
</feature>
<dbReference type="InterPro" id="IPR036291">
    <property type="entry name" value="NAD(P)-bd_dom_sf"/>
</dbReference>
<keyword evidence="6 7" id="KW-0520">NAD</keyword>
<dbReference type="RefSeq" id="WP_338686084.1">
    <property type="nucleotide sequence ID" value="NZ_AP024702.1"/>
</dbReference>
<evidence type="ECO:0000256" key="7">
    <source>
        <dbReference type="RuleBase" id="RU000422"/>
    </source>
</evidence>
<dbReference type="NCBIfam" id="TIGR01759">
    <property type="entry name" value="MalateDH-SF1"/>
    <property type="match status" value="1"/>
</dbReference>
<feature type="binding site" evidence="6">
    <location>
        <position position="131"/>
    </location>
    <ligand>
        <name>substrate</name>
    </ligand>
</feature>
<sequence>MKDPITISVTGAAGQIGYALLFRIASGAVFGPDQPVNLRLIEIEPALPALDGVVMELDDCAFPLLREVVPTADLAVGFSGANWALLVGSVPRKAGMERGDLLGINGKIFTGQGQAIAANAASDVRTLVVGNPCNTNALIAMANADGVPNDRFFAMTRLDENRAKSQLATKAGVHHSQVSNLCIWGNHSATQYPDFTNAKIDGKPVTEVITDRAWLEGEFIPTVQQRGAAIIKARGASSAASAANAAIDTVVSLCNPTAEGDWHSVGVCSDGSYGIAEGIIASMPIRTKADGSWEVVQGVPVDDFSRGKIDASVAELLEEREAVKDLIPG</sequence>
<comment type="function">
    <text evidence="6">Catalyzes the reversible oxidation of malate to oxaloacetate.</text>
</comment>
<dbReference type="Proteomes" id="UP001374893">
    <property type="component" value="Chromosome"/>
</dbReference>
<feature type="binding site" evidence="6">
    <location>
        <position position="112"/>
    </location>
    <ligand>
        <name>NAD(+)</name>
        <dbReference type="ChEBI" id="CHEBI:57540"/>
    </ligand>
</feature>
<dbReference type="InterPro" id="IPR001236">
    <property type="entry name" value="Lactate/malate_DH_N"/>
</dbReference>
<keyword evidence="4 6" id="KW-0560">Oxidoreductase</keyword>
<dbReference type="PIRSF" id="PIRSF000102">
    <property type="entry name" value="Lac_mal_DH"/>
    <property type="match status" value="1"/>
</dbReference>
<feature type="binding site" evidence="6">
    <location>
        <begin position="129"/>
        <end position="131"/>
    </location>
    <ligand>
        <name>NAD(+)</name>
        <dbReference type="ChEBI" id="CHEBI:57540"/>
    </ligand>
</feature>
<evidence type="ECO:0000256" key="3">
    <source>
        <dbReference type="ARBA" id="ARBA00022532"/>
    </source>
</evidence>
<dbReference type="CDD" id="cd01338">
    <property type="entry name" value="MDH_chloroplast-like"/>
    <property type="match status" value="1"/>
</dbReference>
<comment type="catalytic activity">
    <reaction evidence="5 6 7">
        <text>(S)-malate + NAD(+) = oxaloacetate + NADH + H(+)</text>
        <dbReference type="Rhea" id="RHEA:21432"/>
        <dbReference type="ChEBI" id="CHEBI:15378"/>
        <dbReference type="ChEBI" id="CHEBI:15589"/>
        <dbReference type="ChEBI" id="CHEBI:16452"/>
        <dbReference type="ChEBI" id="CHEBI:57540"/>
        <dbReference type="ChEBI" id="CHEBI:57945"/>
        <dbReference type="EC" id="1.1.1.37"/>
    </reaction>
</comment>
<feature type="domain" description="Lactate/malate dehydrogenase N-terminal" evidence="8">
    <location>
        <begin position="7"/>
        <end position="149"/>
    </location>
</feature>
<evidence type="ECO:0000256" key="6">
    <source>
        <dbReference type="HAMAP-Rule" id="MF_01517"/>
    </source>
</evidence>
<keyword evidence="11" id="KW-1185">Reference proteome</keyword>
<name>A0ABN6H784_9BACT</name>
<evidence type="ECO:0000256" key="1">
    <source>
        <dbReference type="ARBA" id="ARBA00009613"/>
    </source>
</evidence>
<evidence type="ECO:0000259" key="9">
    <source>
        <dbReference type="Pfam" id="PF02866"/>
    </source>
</evidence>
<proteinExistence type="inferred from homology"/>
<dbReference type="Pfam" id="PF00056">
    <property type="entry name" value="Ldh_1_N"/>
    <property type="match status" value="1"/>
</dbReference>
<gene>
    <name evidence="6 10" type="primary">mdh</name>
    <name evidence="10" type="ORF">HAHE_33840</name>
</gene>
<dbReference type="EC" id="1.1.1.37" evidence="2 6"/>
<feature type="domain" description="Lactate/malate dehydrogenase C-terminal" evidence="9">
    <location>
        <begin position="156"/>
        <end position="325"/>
    </location>
</feature>
<dbReference type="SUPFAM" id="SSF51735">
    <property type="entry name" value="NAD(P)-binding Rossmann-fold domains"/>
    <property type="match status" value="1"/>
</dbReference>
<dbReference type="PANTHER" id="PTHR23382">
    <property type="entry name" value="MALATE DEHYDROGENASE"/>
    <property type="match status" value="1"/>
</dbReference>
<dbReference type="EMBL" id="AP024702">
    <property type="protein sequence ID" value="BCX49476.1"/>
    <property type="molecule type" value="Genomic_DNA"/>
</dbReference>
<feature type="binding site" evidence="6">
    <location>
        <position position="98"/>
    </location>
    <ligand>
        <name>substrate</name>
    </ligand>
</feature>
<dbReference type="PROSITE" id="PS00068">
    <property type="entry name" value="MDH"/>
    <property type="match status" value="1"/>
</dbReference>
<evidence type="ECO:0000256" key="2">
    <source>
        <dbReference type="ARBA" id="ARBA00012995"/>
    </source>
</evidence>
<dbReference type="InterPro" id="IPR001252">
    <property type="entry name" value="Malate_DH_AS"/>
</dbReference>
<dbReference type="SUPFAM" id="SSF56327">
    <property type="entry name" value="LDH C-terminal domain-like"/>
    <property type="match status" value="1"/>
</dbReference>
<feature type="binding site" evidence="6">
    <location>
        <position position="92"/>
    </location>
    <ligand>
        <name>substrate</name>
    </ligand>
</feature>
<dbReference type="InterPro" id="IPR010945">
    <property type="entry name" value="Malate_DH_type2"/>
</dbReference>
<dbReference type="Gene3D" id="3.90.110.10">
    <property type="entry name" value="Lactate dehydrogenase/glycoside hydrolase, family 4, C-terminal"/>
    <property type="match status" value="1"/>
</dbReference>
<evidence type="ECO:0000256" key="5">
    <source>
        <dbReference type="ARBA" id="ARBA00048313"/>
    </source>
</evidence>
<feature type="active site" description="Proton acceptor" evidence="6">
    <location>
        <position position="187"/>
    </location>
</feature>
<feature type="binding site" evidence="6">
    <location>
        <position position="105"/>
    </location>
    <ligand>
        <name>NAD(+)</name>
        <dbReference type="ChEBI" id="CHEBI:57540"/>
    </ligand>
</feature>
<reference evidence="10 11" key="1">
    <citation type="submission" date="2021-06" db="EMBL/GenBank/DDBJ databases">
        <title>Complete genome of Haloferula helveola possessing various polysaccharide degrading enzymes.</title>
        <authorList>
            <person name="Takami H."/>
            <person name="Huang C."/>
            <person name="Hamasaki K."/>
        </authorList>
    </citation>
    <scope>NUCLEOTIDE SEQUENCE [LARGE SCALE GENOMIC DNA]</scope>
    <source>
        <strain evidence="10 11">CN-1</strain>
    </source>
</reference>
<protein>
    <recommendedName>
        <fullName evidence="2 6">Malate dehydrogenase</fullName>
        <ecNumber evidence="2 6">1.1.1.37</ecNumber>
    </recommendedName>
</protein>
<dbReference type="InterPro" id="IPR015955">
    <property type="entry name" value="Lactate_DH/Glyco_Ohase_4_C"/>
</dbReference>
<evidence type="ECO:0000256" key="4">
    <source>
        <dbReference type="ARBA" id="ARBA00023002"/>
    </source>
</evidence>
<dbReference type="NCBIfam" id="NF003916">
    <property type="entry name" value="PRK05442.1"/>
    <property type="match status" value="1"/>
</dbReference>
<accession>A0ABN6H784</accession>
<organism evidence="10 11">
    <name type="scientific">Haloferula helveola</name>
    <dbReference type="NCBI Taxonomy" id="490095"/>
    <lineage>
        <taxon>Bacteria</taxon>
        <taxon>Pseudomonadati</taxon>
        <taxon>Verrucomicrobiota</taxon>
        <taxon>Verrucomicrobiia</taxon>
        <taxon>Verrucomicrobiales</taxon>
        <taxon>Verrucomicrobiaceae</taxon>
        <taxon>Haloferula</taxon>
    </lineage>
</organism>
<feature type="binding site" evidence="6">
    <location>
        <begin position="11"/>
        <end position="17"/>
    </location>
    <ligand>
        <name>NAD(+)</name>
        <dbReference type="ChEBI" id="CHEBI:57540"/>
    </ligand>
</feature>
<dbReference type="HAMAP" id="MF_01517">
    <property type="entry name" value="Malate_dehydrog_2"/>
    <property type="match status" value="1"/>
</dbReference>
<dbReference type="InterPro" id="IPR001557">
    <property type="entry name" value="L-lactate/malate_DH"/>
</dbReference>
<dbReference type="Gene3D" id="3.40.50.720">
    <property type="entry name" value="NAD(P)-binding Rossmann-like Domain"/>
    <property type="match status" value="1"/>
</dbReference>